<dbReference type="InterPro" id="IPR000257">
    <property type="entry name" value="Uroporphyrinogen_deCOase"/>
</dbReference>
<dbReference type="InterPro" id="IPR052024">
    <property type="entry name" value="Methanogen_methyltrans"/>
</dbReference>
<dbReference type="GO" id="GO:0004853">
    <property type="term" value="F:uroporphyrinogen decarboxylase activity"/>
    <property type="evidence" value="ECO:0007669"/>
    <property type="project" value="InterPro"/>
</dbReference>
<proteinExistence type="predicted"/>
<name>A0A5C5Y379_9PLAN</name>
<dbReference type="EMBL" id="SJPL01000001">
    <property type="protein sequence ID" value="TWT69388.1"/>
    <property type="molecule type" value="Genomic_DNA"/>
</dbReference>
<dbReference type="RefSeq" id="WP_146438839.1">
    <property type="nucleotide sequence ID" value="NZ_SJPL01000001.1"/>
</dbReference>
<gene>
    <name evidence="2" type="ORF">Pan14r_16740</name>
</gene>
<dbReference type="SUPFAM" id="SSF51726">
    <property type="entry name" value="UROD/MetE-like"/>
    <property type="match status" value="1"/>
</dbReference>
<dbReference type="PANTHER" id="PTHR47099:SF1">
    <property type="entry name" value="METHYLCOBAMIDE:COM METHYLTRANSFERASE MTBA"/>
    <property type="match status" value="1"/>
</dbReference>
<dbReference type="Gene3D" id="3.20.20.210">
    <property type="match status" value="1"/>
</dbReference>
<feature type="domain" description="Uroporphyrinogen decarboxylase (URO-D)" evidence="1">
    <location>
        <begin position="169"/>
        <end position="391"/>
    </location>
</feature>
<dbReference type="Pfam" id="PF01208">
    <property type="entry name" value="URO-D"/>
    <property type="match status" value="1"/>
</dbReference>
<sequence length="470" mass="52686">MNDDSYAERLQRYRVAMANGTPDRIPIRPFVAEATATIAGMTCQDVTQDYEKAFEAVRVATKQFGWDAVVPNMVYVWGLIPQLMGTRYLAIPGVGLDANNCFQYKEPSEDQAWMRSDEYQALAADPTGFLLETWMPRTQSRVCGPGQSNTTANNLAWLKGGMAVMQYFNALGQAVQQLRVECQTPAAICGILKSPFDIIADKFRGYLGMTYDLFERPAEVMAAVEALMPHMLEVAKASADPDRVLPVTIWMHRGCVPLINQDQFDRFNWPTLKPIIEELWADGHQTLFYAEGKWHHHWDAFLELPAGSIIVHCDQDDVFEAKKKLGHKFAISGGIPNRLLSFADADEVRRYCKKVIAEVAVDGGYIADAGAIMQNDTSIENLRIMTETFRDFGTYSQSSGGMPVESIAARPADGRFIHDQSDRPAGVVQPWANVRQEWPEMTGDESVVQSSWQGIDAWAYAFLWHMVVSF</sequence>
<protein>
    <submittedName>
        <fullName evidence="2">Uroporphyrinogen decarboxylase (URO-D)</fullName>
    </submittedName>
</protein>
<dbReference type="GO" id="GO:0006779">
    <property type="term" value="P:porphyrin-containing compound biosynthetic process"/>
    <property type="evidence" value="ECO:0007669"/>
    <property type="project" value="InterPro"/>
</dbReference>
<reference evidence="2 3" key="1">
    <citation type="submission" date="2019-02" db="EMBL/GenBank/DDBJ databases">
        <title>Deep-cultivation of Planctomycetes and their phenomic and genomic characterization uncovers novel biology.</title>
        <authorList>
            <person name="Wiegand S."/>
            <person name="Jogler M."/>
            <person name="Boedeker C."/>
            <person name="Pinto D."/>
            <person name="Vollmers J."/>
            <person name="Rivas-Marin E."/>
            <person name="Kohn T."/>
            <person name="Peeters S.H."/>
            <person name="Heuer A."/>
            <person name="Rast P."/>
            <person name="Oberbeckmann S."/>
            <person name="Bunk B."/>
            <person name="Jeske O."/>
            <person name="Meyerdierks A."/>
            <person name="Storesund J.E."/>
            <person name="Kallscheuer N."/>
            <person name="Luecker S."/>
            <person name="Lage O.M."/>
            <person name="Pohl T."/>
            <person name="Merkel B.J."/>
            <person name="Hornburger P."/>
            <person name="Mueller R.-W."/>
            <person name="Bruemmer F."/>
            <person name="Labrenz M."/>
            <person name="Spormann A.M."/>
            <person name="Op Den Camp H."/>
            <person name="Overmann J."/>
            <person name="Amann R."/>
            <person name="Jetten M.S.M."/>
            <person name="Mascher T."/>
            <person name="Medema M.H."/>
            <person name="Devos D.P."/>
            <person name="Kaster A.-K."/>
            <person name="Ovreas L."/>
            <person name="Rohde M."/>
            <person name="Galperin M.Y."/>
            <person name="Jogler C."/>
        </authorList>
    </citation>
    <scope>NUCLEOTIDE SEQUENCE [LARGE SCALE GENOMIC DNA]</scope>
    <source>
        <strain evidence="2 3">Pan14r</strain>
    </source>
</reference>
<dbReference type="AlphaFoldDB" id="A0A5C5Y379"/>
<accession>A0A5C5Y379</accession>
<dbReference type="Proteomes" id="UP000317238">
    <property type="component" value="Unassembled WGS sequence"/>
</dbReference>
<dbReference type="InterPro" id="IPR038071">
    <property type="entry name" value="UROD/MetE-like_sf"/>
</dbReference>
<evidence type="ECO:0000313" key="2">
    <source>
        <dbReference type="EMBL" id="TWT69388.1"/>
    </source>
</evidence>
<dbReference type="PANTHER" id="PTHR47099">
    <property type="entry name" value="METHYLCOBAMIDE:COM METHYLTRANSFERASE MTBA"/>
    <property type="match status" value="1"/>
</dbReference>
<keyword evidence="3" id="KW-1185">Reference proteome</keyword>
<evidence type="ECO:0000313" key="3">
    <source>
        <dbReference type="Proteomes" id="UP000317238"/>
    </source>
</evidence>
<evidence type="ECO:0000259" key="1">
    <source>
        <dbReference type="Pfam" id="PF01208"/>
    </source>
</evidence>
<organism evidence="2 3">
    <name type="scientific">Crateriforma conspicua</name>
    <dbReference type="NCBI Taxonomy" id="2527996"/>
    <lineage>
        <taxon>Bacteria</taxon>
        <taxon>Pseudomonadati</taxon>
        <taxon>Planctomycetota</taxon>
        <taxon>Planctomycetia</taxon>
        <taxon>Planctomycetales</taxon>
        <taxon>Planctomycetaceae</taxon>
        <taxon>Crateriforma</taxon>
    </lineage>
</organism>
<comment type="caution">
    <text evidence="2">The sequence shown here is derived from an EMBL/GenBank/DDBJ whole genome shotgun (WGS) entry which is preliminary data.</text>
</comment>
<dbReference type="OrthoDB" id="1674563at2"/>